<gene>
    <name evidence="12" type="ORF">PENNAL_c0026G03804</name>
    <name evidence="11" type="ORF">PNAL_LOCUS1571</name>
</gene>
<keyword evidence="4" id="KW-0964">Secreted</keyword>
<sequence>MKLTIFFPLTAFLSLTIADPVDDASPALIRCINEAAAVSGCSSVDYKCTCPSTAFKDTLGACLDACGSPEDFEGIFSSPIPPLLLFTFQFISRRIGIVWRLGLIGFRLVAGELHKERCGDSPPL</sequence>
<accession>A0A1V6YBG4</accession>
<feature type="chain" id="PRO_5012890107" description="CFEM domain-containing protein" evidence="9">
    <location>
        <begin position="19"/>
        <end position="124"/>
    </location>
</feature>
<evidence type="ECO:0000313" key="12">
    <source>
        <dbReference type="EMBL" id="OQE84731.1"/>
    </source>
</evidence>
<keyword evidence="13" id="KW-1185">Reference proteome</keyword>
<comment type="similarity">
    <text evidence="3">Belongs to the RBT5 family.</text>
</comment>
<dbReference type="OrthoDB" id="4505683at2759"/>
<dbReference type="AlphaFoldDB" id="A0A1V6YBG4"/>
<dbReference type="EMBL" id="MOOB01000026">
    <property type="protein sequence ID" value="OQE84731.1"/>
    <property type="molecule type" value="Genomic_DNA"/>
</dbReference>
<reference evidence="13" key="2">
    <citation type="journal article" date="2017" name="Nat. Microbiol.">
        <title>Global analysis of biosynthetic gene clusters reveals vast potential of secondary metabolite production in Penicillium species.</title>
        <authorList>
            <person name="Nielsen J.C."/>
            <person name="Grijseels S."/>
            <person name="Prigent S."/>
            <person name="Ji B."/>
            <person name="Dainat J."/>
            <person name="Nielsen K.F."/>
            <person name="Frisvad J.C."/>
            <person name="Workman M."/>
            <person name="Nielsen J."/>
        </authorList>
    </citation>
    <scope>NUCLEOTIDE SEQUENCE [LARGE SCALE GENOMIC DNA]</scope>
    <source>
        <strain evidence="13">IBT 13039</strain>
    </source>
</reference>
<evidence type="ECO:0000256" key="9">
    <source>
        <dbReference type="SAM" id="SignalP"/>
    </source>
</evidence>
<evidence type="ECO:0000256" key="5">
    <source>
        <dbReference type="ARBA" id="ARBA00022622"/>
    </source>
</evidence>
<dbReference type="GO" id="GO:0098552">
    <property type="term" value="C:side of membrane"/>
    <property type="evidence" value="ECO:0007669"/>
    <property type="project" value="UniProtKB-KW"/>
</dbReference>
<evidence type="ECO:0000256" key="3">
    <source>
        <dbReference type="ARBA" id="ARBA00010031"/>
    </source>
</evidence>
<keyword evidence="8" id="KW-0449">Lipoprotein</keyword>
<evidence type="ECO:0000256" key="1">
    <source>
        <dbReference type="ARBA" id="ARBA00004589"/>
    </source>
</evidence>
<dbReference type="STRING" id="60175.A0A1V6YBG4"/>
<reference evidence="11" key="3">
    <citation type="submission" date="2021-07" db="EMBL/GenBank/DDBJ databases">
        <authorList>
            <person name="Branca A.L. A."/>
        </authorList>
    </citation>
    <scope>NUCLEOTIDE SEQUENCE</scope>
</reference>
<evidence type="ECO:0000256" key="2">
    <source>
        <dbReference type="ARBA" id="ARBA00004613"/>
    </source>
</evidence>
<protein>
    <recommendedName>
        <fullName evidence="10">CFEM domain-containing protein</fullName>
    </recommendedName>
</protein>
<evidence type="ECO:0000256" key="4">
    <source>
        <dbReference type="ARBA" id="ARBA00022525"/>
    </source>
</evidence>
<evidence type="ECO:0000256" key="7">
    <source>
        <dbReference type="ARBA" id="ARBA00023157"/>
    </source>
</evidence>
<feature type="signal peptide" evidence="9">
    <location>
        <begin position="1"/>
        <end position="18"/>
    </location>
</feature>
<organism evidence="12 13">
    <name type="scientific">Penicillium nalgiovense</name>
    <dbReference type="NCBI Taxonomy" id="60175"/>
    <lineage>
        <taxon>Eukaryota</taxon>
        <taxon>Fungi</taxon>
        <taxon>Dikarya</taxon>
        <taxon>Ascomycota</taxon>
        <taxon>Pezizomycotina</taxon>
        <taxon>Eurotiomycetes</taxon>
        <taxon>Eurotiomycetidae</taxon>
        <taxon>Eurotiales</taxon>
        <taxon>Aspergillaceae</taxon>
        <taxon>Penicillium</taxon>
    </lineage>
</organism>
<dbReference type="EMBL" id="CAJVNV010000044">
    <property type="protein sequence ID" value="CAG7990091.1"/>
    <property type="molecule type" value="Genomic_DNA"/>
</dbReference>
<evidence type="ECO:0000256" key="8">
    <source>
        <dbReference type="ARBA" id="ARBA00023288"/>
    </source>
</evidence>
<dbReference type="GO" id="GO:0005576">
    <property type="term" value="C:extracellular region"/>
    <property type="evidence" value="ECO:0007669"/>
    <property type="project" value="UniProtKB-SubCell"/>
</dbReference>
<keyword evidence="5" id="KW-0472">Membrane</keyword>
<comment type="caution">
    <text evidence="12">The sequence shown here is derived from an EMBL/GenBank/DDBJ whole genome shotgun (WGS) entry which is preliminary data.</text>
</comment>
<keyword evidence="5" id="KW-0336">GPI-anchor</keyword>
<evidence type="ECO:0000259" key="10">
    <source>
        <dbReference type="Pfam" id="PF05730"/>
    </source>
</evidence>
<evidence type="ECO:0000313" key="11">
    <source>
        <dbReference type="EMBL" id="CAG7990091.1"/>
    </source>
</evidence>
<evidence type="ECO:0000256" key="6">
    <source>
        <dbReference type="ARBA" id="ARBA00022729"/>
    </source>
</evidence>
<reference evidence="12" key="1">
    <citation type="submission" date="2016-10" db="EMBL/GenBank/DDBJ databases">
        <title>Uncovering the secondary metabolism of Penicillium species provides insights into the evolution of 6-MSA pathways.</title>
        <authorList>
            <person name="Nielsen J.C."/>
            <person name="Nielsen J."/>
        </authorList>
    </citation>
    <scope>NUCLEOTIDE SEQUENCE [LARGE SCALE GENOMIC DNA]</scope>
    <source>
        <strain evidence="12">IBT 13039</strain>
    </source>
</reference>
<evidence type="ECO:0000313" key="13">
    <source>
        <dbReference type="Proteomes" id="UP000191691"/>
    </source>
</evidence>
<keyword evidence="7" id="KW-1015">Disulfide bond</keyword>
<keyword evidence="6 9" id="KW-0732">Signal</keyword>
<keyword evidence="5" id="KW-0325">Glycoprotein</keyword>
<dbReference type="InterPro" id="IPR008427">
    <property type="entry name" value="Extracellular_membr_CFEM_dom"/>
</dbReference>
<comment type="subcellular location">
    <subcellularLocation>
        <location evidence="1">Membrane</location>
        <topology evidence="1">Lipid-anchor</topology>
        <topology evidence="1">GPI-anchor</topology>
    </subcellularLocation>
    <subcellularLocation>
        <location evidence="2">Secreted</location>
    </subcellularLocation>
</comment>
<dbReference type="Proteomes" id="UP001153461">
    <property type="component" value="Unassembled WGS sequence"/>
</dbReference>
<dbReference type="OMA" id="IRCINEA"/>
<dbReference type="Proteomes" id="UP000191691">
    <property type="component" value="Unassembled WGS sequence"/>
</dbReference>
<name>A0A1V6YBG4_PENNA</name>
<feature type="domain" description="CFEM" evidence="10">
    <location>
        <begin position="26"/>
        <end position="68"/>
    </location>
</feature>
<dbReference type="Pfam" id="PF05730">
    <property type="entry name" value="CFEM"/>
    <property type="match status" value="1"/>
</dbReference>
<proteinExistence type="inferred from homology"/>